<evidence type="ECO:0000256" key="1">
    <source>
        <dbReference type="ARBA" id="ARBA00010251"/>
    </source>
</evidence>
<dbReference type="InterPro" id="IPR059060">
    <property type="entry name" value="Niban_1/2/3_dom"/>
</dbReference>
<comment type="similarity">
    <text evidence="1">Belongs to the Niban family.</text>
</comment>
<evidence type="ECO:0000313" key="5">
    <source>
        <dbReference type="Proteomes" id="UP000694427"/>
    </source>
</evidence>
<evidence type="ECO:0000256" key="2">
    <source>
        <dbReference type="SAM" id="MobiDB-lite"/>
    </source>
</evidence>
<keyword evidence="5" id="KW-1185">Reference proteome</keyword>
<dbReference type="Ensembl" id="ENSCCRT00010006124.1">
    <property type="protein sequence ID" value="ENSCCRP00010005665.1"/>
    <property type="gene ID" value="ENSCCRG00010002291.1"/>
</dbReference>
<organism evidence="4 5">
    <name type="scientific">Cyprinus carpio</name>
    <name type="common">Common carp</name>
    <dbReference type="NCBI Taxonomy" id="7962"/>
    <lineage>
        <taxon>Eukaryota</taxon>
        <taxon>Metazoa</taxon>
        <taxon>Chordata</taxon>
        <taxon>Craniata</taxon>
        <taxon>Vertebrata</taxon>
        <taxon>Euteleostomi</taxon>
        <taxon>Actinopterygii</taxon>
        <taxon>Neopterygii</taxon>
        <taxon>Teleostei</taxon>
        <taxon>Ostariophysi</taxon>
        <taxon>Cypriniformes</taxon>
        <taxon>Cyprinidae</taxon>
        <taxon>Cyprininae</taxon>
        <taxon>Cyprinus</taxon>
    </lineage>
</organism>
<feature type="domain" description="Niban 1/2/3" evidence="3">
    <location>
        <begin position="279"/>
        <end position="442"/>
    </location>
</feature>
<feature type="region of interest" description="Disordered" evidence="2">
    <location>
        <begin position="664"/>
        <end position="706"/>
    </location>
</feature>
<dbReference type="PANTHER" id="PTHR14392">
    <property type="entry name" value="NIBAN FAMILY MEMBER"/>
    <property type="match status" value="1"/>
</dbReference>
<accession>A0A8C1GE78</accession>
<dbReference type="CDD" id="cd23949">
    <property type="entry name" value="Niban-like"/>
    <property type="match status" value="1"/>
</dbReference>
<reference evidence="4" key="1">
    <citation type="submission" date="2025-08" db="UniProtKB">
        <authorList>
            <consortium name="Ensembl"/>
        </authorList>
    </citation>
    <scope>IDENTIFICATION</scope>
</reference>
<proteinExistence type="inferred from homology"/>
<dbReference type="InterPro" id="IPR026088">
    <property type="entry name" value="Niban-like"/>
</dbReference>
<evidence type="ECO:0000313" key="4">
    <source>
        <dbReference type="Ensembl" id="ENSCCRP00010005665.1"/>
    </source>
</evidence>
<sequence>MISGLCCLAGQVDEKIKEFAPIYRKQYSLAYLSQIRDEFEQRKEEHTQFLKQRASPEPGKVLYEENVHCFDDSRRWKVRYIVIRATYILECYESYKTFLKGLAPLHRLIPTGGTILTTEEKYMEMIDQCCPCTNNVQEDFAPPVVGMPGQFPVYLRLPYRRDFYFCFQDENSQVEFISILSDCVRHQNKDFLKKKTCEVKAFLKAIQLYGQKKGQYESWDMLVGSDVRVGVLSHHVLVHIYSMLSENPNNVLYNKQHSHHLLLIYQRDHELSIHHISTKYCTEQVQPYLPAILEEVMGPISLGFIEARDLSESMMEQLCQDFQDPEQREELRQALFKMSKANLQSCYEKVNGLADHVQELQQPFNYCIKGLVDSTQIDLKQLMENIEYTFELLVRKALEDPSVSLSMAMQKASNRVLKQFDYDSSTVRKRILQEALINITLPSIKKHLAPSFKEELPKFEQYIFADYSNFINVENVYEDIIQQILEKDVSMVVKEAASKKKFNLFTESRYNFSVSSLSFTPPGSAPSSPARLNTSPSLRTPLPPSPLLGNGLTADKSMTVHMSENSAMGQALTIMEKIDEGEKTLLEESSDDVFFTAETSTSNTSAETKPDLTTNALEASVCSTPLIKETEAVESAGTCDSPKGGDATSSDFVNKPTVVINPICMKTSGSDDESAETEDHRNETIKTSNDQAQINSPTRDESTYPISVCLSTEDPKVGDIYKEFTGKHIMDLSEKSSESQSSPNLEDETRPLDCVKEIRDLVVEVIEIEDVVQPSKENGEKVQVQTFEEQDAVV</sequence>
<evidence type="ECO:0000259" key="3">
    <source>
        <dbReference type="Pfam" id="PF26086"/>
    </source>
</evidence>
<protein>
    <submittedName>
        <fullName evidence="4">Niban apoptosis regulator 1a</fullName>
    </submittedName>
</protein>
<feature type="compositionally biased region" description="Polar residues" evidence="2">
    <location>
        <begin position="685"/>
        <end position="697"/>
    </location>
</feature>
<feature type="region of interest" description="Disordered" evidence="2">
    <location>
        <begin position="521"/>
        <end position="547"/>
    </location>
</feature>
<dbReference type="Proteomes" id="UP000694427">
    <property type="component" value="Unplaced"/>
</dbReference>
<feature type="region of interest" description="Disordered" evidence="2">
    <location>
        <begin position="775"/>
        <end position="794"/>
    </location>
</feature>
<dbReference type="AlphaFoldDB" id="A0A8C1GE78"/>
<feature type="region of interest" description="Disordered" evidence="2">
    <location>
        <begin position="732"/>
        <end position="752"/>
    </location>
</feature>
<reference evidence="4" key="2">
    <citation type="submission" date="2025-09" db="UniProtKB">
        <authorList>
            <consortium name="Ensembl"/>
        </authorList>
    </citation>
    <scope>IDENTIFICATION</scope>
</reference>
<dbReference type="Pfam" id="PF26086">
    <property type="entry name" value="Niban2"/>
    <property type="match status" value="1"/>
</dbReference>
<feature type="region of interest" description="Disordered" evidence="2">
    <location>
        <begin position="633"/>
        <end position="652"/>
    </location>
</feature>
<dbReference type="Pfam" id="PF26089">
    <property type="entry name" value="PH_Niban2"/>
    <property type="match status" value="1"/>
</dbReference>
<dbReference type="PANTHER" id="PTHR14392:SF3">
    <property type="entry name" value="PROTEIN NIBAN 1"/>
    <property type="match status" value="1"/>
</dbReference>
<name>A0A8C1GE78_CYPCA</name>
<feature type="compositionally biased region" description="Polar residues" evidence="2">
    <location>
        <begin position="521"/>
        <end position="531"/>
    </location>
</feature>